<evidence type="ECO:0008006" key="5">
    <source>
        <dbReference type="Google" id="ProtNLM"/>
    </source>
</evidence>
<dbReference type="GO" id="GO:0000470">
    <property type="term" value="P:maturation of LSU-rRNA"/>
    <property type="evidence" value="ECO:0007669"/>
    <property type="project" value="TreeGrafter"/>
</dbReference>
<dbReference type="InterPro" id="IPR012459">
    <property type="entry name" value="Rrp15"/>
</dbReference>
<dbReference type="PANTHER" id="PTHR13245:SF14">
    <property type="entry name" value="RRP15-LIKE PROTEIN"/>
    <property type="match status" value="1"/>
</dbReference>
<name>A0A2H2Z7V9_TRIPA</name>
<dbReference type="EMBL" id="LFMI01000302">
    <property type="protein sequence ID" value="OTA02338.1"/>
    <property type="molecule type" value="Genomic_DNA"/>
</dbReference>
<feature type="compositionally biased region" description="Acidic residues" evidence="2">
    <location>
        <begin position="110"/>
        <end position="141"/>
    </location>
</feature>
<proteinExistence type="inferred from homology"/>
<keyword evidence="4" id="KW-1185">Reference proteome</keyword>
<dbReference type="PANTHER" id="PTHR13245">
    <property type="entry name" value="RRP15-LIKE PROTEIN"/>
    <property type="match status" value="1"/>
</dbReference>
<comment type="similarity">
    <text evidence="1">Belongs to the RRP15 family.</text>
</comment>
<sequence length="318" mass="34653">MAGMTNKKRRNDNKSHRPNKKQRKAQAYNSDSEPEEEQQQQQQQQQQAFDPVNLLDSDDDIHNAPADDGAGADEDSSSSSDEEAPVEKKKKAVAKKSKSKKSESEPETAQQEDDDDDDEEGEDEAGEGESDDDDDDDEFDLGVDAPKTKSKRNDPTAFATSLSKILSTKLSASKRSDPVLSRSAAAHEASKAAVDIALEAKARRKLKEQKRVALEKGRVKDVLVASVDESGEPEMTTSEILAIEKTLRKTAQRGVIRMFNAVRAAQVQAAEAERAARKEGIIGAKSREEKVNEMSKKGFLDLIASGGGGLKKTPLEEA</sequence>
<feature type="compositionally biased region" description="Basic residues" evidence="2">
    <location>
        <begin position="1"/>
        <end position="24"/>
    </location>
</feature>
<evidence type="ECO:0000313" key="4">
    <source>
        <dbReference type="Proteomes" id="UP000219286"/>
    </source>
</evidence>
<feature type="compositionally biased region" description="Basic residues" evidence="2">
    <location>
        <begin position="88"/>
        <end position="99"/>
    </location>
</feature>
<feature type="compositionally biased region" description="Low complexity" evidence="2">
    <location>
        <begin position="159"/>
        <end position="173"/>
    </location>
</feature>
<dbReference type="Proteomes" id="UP000219286">
    <property type="component" value="Unassembled WGS sequence"/>
</dbReference>
<dbReference type="GO" id="GO:0030687">
    <property type="term" value="C:preribosome, large subunit precursor"/>
    <property type="evidence" value="ECO:0007669"/>
    <property type="project" value="TreeGrafter"/>
</dbReference>
<feature type="region of interest" description="Disordered" evidence="2">
    <location>
        <begin position="1"/>
        <end position="188"/>
    </location>
</feature>
<reference evidence="3 4" key="1">
    <citation type="journal article" date="2015" name="Genome Announc.">
        <title>Genome sequence and annotation of Trichoderma parareesei, the ancestor of the cellulase producer Trichoderma reesei.</title>
        <authorList>
            <person name="Yang D."/>
            <person name="Pomraning K."/>
            <person name="Kopchinskiy A."/>
            <person name="Karimi Aghcheh R."/>
            <person name="Atanasova L."/>
            <person name="Chenthamara K."/>
            <person name="Baker S.E."/>
            <person name="Zhang R."/>
            <person name="Shen Q."/>
            <person name="Freitag M."/>
            <person name="Kubicek C.P."/>
            <person name="Druzhinina I.S."/>
        </authorList>
    </citation>
    <scope>NUCLEOTIDE SEQUENCE [LARGE SCALE GENOMIC DNA]</scope>
    <source>
        <strain evidence="3 4">CBS 125925</strain>
    </source>
</reference>
<dbReference type="OrthoDB" id="20949at2759"/>
<comment type="caution">
    <text evidence="3">The sequence shown here is derived from an EMBL/GenBank/DDBJ whole genome shotgun (WGS) entry which is preliminary data.</text>
</comment>
<dbReference type="GO" id="GO:0000460">
    <property type="term" value="P:maturation of 5.8S rRNA"/>
    <property type="evidence" value="ECO:0007669"/>
    <property type="project" value="TreeGrafter"/>
</dbReference>
<accession>A0A2H2Z7V9</accession>
<evidence type="ECO:0000313" key="3">
    <source>
        <dbReference type="EMBL" id="OTA02338.1"/>
    </source>
</evidence>
<organism evidence="3 4">
    <name type="scientific">Trichoderma parareesei</name>
    <name type="common">Filamentous fungus</name>
    <dbReference type="NCBI Taxonomy" id="858221"/>
    <lineage>
        <taxon>Eukaryota</taxon>
        <taxon>Fungi</taxon>
        <taxon>Dikarya</taxon>
        <taxon>Ascomycota</taxon>
        <taxon>Pezizomycotina</taxon>
        <taxon>Sordariomycetes</taxon>
        <taxon>Hypocreomycetidae</taxon>
        <taxon>Hypocreales</taxon>
        <taxon>Hypocreaceae</taxon>
        <taxon>Trichoderma</taxon>
    </lineage>
</organism>
<dbReference type="Pfam" id="PF07890">
    <property type="entry name" value="Rrp15p"/>
    <property type="match status" value="1"/>
</dbReference>
<evidence type="ECO:0000256" key="2">
    <source>
        <dbReference type="SAM" id="MobiDB-lite"/>
    </source>
</evidence>
<feature type="compositionally biased region" description="Acidic residues" evidence="2">
    <location>
        <begin position="70"/>
        <end position="84"/>
    </location>
</feature>
<dbReference type="AlphaFoldDB" id="A0A2H2Z7V9"/>
<evidence type="ECO:0000256" key="1">
    <source>
        <dbReference type="ARBA" id="ARBA00007462"/>
    </source>
</evidence>
<protein>
    <recommendedName>
        <fullName evidence="5">Rrp15p-domain-containing protein</fullName>
    </recommendedName>
</protein>
<gene>
    <name evidence="3" type="ORF">A9Z42_0026870</name>
</gene>